<dbReference type="EMBL" id="GG680339">
    <property type="protein sequence ID" value="EER06854.1"/>
    <property type="molecule type" value="Genomic_DNA"/>
</dbReference>
<keyword evidence="2" id="KW-1185">Reference proteome</keyword>
<dbReference type="GeneID" id="9057033"/>
<proteinExistence type="predicted"/>
<dbReference type="RefSeq" id="XP_002775038.1">
    <property type="nucleotide sequence ID" value="XM_002774992.1"/>
</dbReference>
<name>C5L8Z6_PERM5</name>
<evidence type="ECO:0000313" key="2">
    <source>
        <dbReference type="Proteomes" id="UP000007800"/>
    </source>
</evidence>
<accession>C5L8Z6</accession>
<dbReference type="InParanoid" id="C5L8Z6"/>
<evidence type="ECO:0000313" key="1">
    <source>
        <dbReference type="EMBL" id="EER06854.1"/>
    </source>
</evidence>
<protein>
    <submittedName>
        <fullName evidence="1">Uncharacterized protein</fullName>
    </submittedName>
</protein>
<dbReference type="Proteomes" id="UP000007800">
    <property type="component" value="Unassembled WGS sequence"/>
</dbReference>
<sequence>MLIHREEEGADLQVMCRDVGRSGASECFSYHGYETPVKLQLLLQRGESAE</sequence>
<reference evidence="1 2" key="1">
    <citation type="submission" date="2008-07" db="EMBL/GenBank/DDBJ databases">
        <authorList>
            <person name="El-Sayed N."/>
            <person name="Caler E."/>
            <person name="Inman J."/>
            <person name="Amedeo P."/>
            <person name="Hass B."/>
            <person name="Wortman J."/>
        </authorList>
    </citation>
    <scope>NUCLEOTIDE SEQUENCE [LARGE SCALE GENOMIC DNA]</scope>
    <source>
        <strain evidence="2">ATCC 50983 / TXsc</strain>
    </source>
</reference>
<dbReference type="AlphaFoldDB" id="C5L8Z6"/>
<organism evidence="2">
    <name type="scientific">Perkinsus marinus (strain ATCC 50983 / TXsc)</name>
    <dbReference type="NCBI Taxonomy" id="423536"/>
    <lineage>
        <taxon>Eukaryota</taxon>
        <taxon>Sar</taxon>
        <taxon>Alveolata</taxon>
        <taxon>Perkinsozoa</taxon>
        <taxon>Perkinsea</taxon>
        <taxon>Perkinsida</taxon>
        <taxon>Perkinsidae</taxon>
        <taxon>Perkinsus</taxon>
    </lineage>
</organism>
<gene>
    <name evidence="1" type="ORF">Pmar_PMAR002223</name>
</gene>